<feature type="transmembrane region" description="Helical" evidence="1">
    <location>
        <begin position="20"/>
        <end position="42"/>
    </location>
</feature>
<dbReference type="KEGG" id="hir:HETIRDRAFT_106852"/>
<evidence type="ECO:0000259" key="2">
    <source>
        <dbReference type="Pfam" id="PF20152"/>
    </source>
</evidence>
<feature type="transmembrane region" description="Helical" evidence="1">
    <location>
        <begin position="63"/>
        <end position="86"/>
    </location>
</feature>
<evidence type="ECO:0000256" key="1">
    <source>
        <dbReference type="SAM" id="Phobius"/>
    </source>
</evidence>
<dbReference type="GeneID" id="20666196"/>
<evidence type="ECO:0000313" key="3">
    <source>
        <dbReference type="EMBL" id="ETW83297.1"/>
    </source>
</evidence>
<dbReference type="OrthoDB" id="2745105at2759"/>
<dbReference type="RefSeq" id="XP_009545566.1">
    <property type="nucleotide sequence ID" value="XM_009547271.1"/>
</dbReference>
<dbReference type="EMBL" id="KI925457">
    <property type="protein sequence ID" value="ETW83297.1"/>
    <property type="molecule type" value="Genomic_DNA"/>
</dbReference>
<dbReference type="InterPro" id="IPR045339">
    <property type="entry name" value="DUF6534"/>
</dbReference>
<protein>
    <recommendedName>
        <fullName evidence="2">DUF6534 domain-containing protein</fullName>
    </recommendedName>
</protein>
<name>W4KBS2_HETIT</name>
<dbReference type="Pfam" id="PF20152">
    <property type="entry name" value="DUF6534"/>
    <property type="match status" value="1"/>
</dbReference>
<dbReference type="InParanoid" id="W4KBS2"/>
<gene>
    <name evidence="3" type="ORF">HETIRDRAFT_106852</name>
</gene>
<dbReference type="AlphaFoldDB" id="W4KBS2"/>
<feature type="transmembrane region" description="Helical" evidence="1">
    <location>
        <begin position="92"/>
        <end position="113"/>
    </location>
</feature>
<dbReference type="PANTHER" id="PTHR40465">
    <property type="entry name" value="CHROMOSOME 1, WHOLE GENOME SHOTGUN SEQUENCE"/>
    <property type="match status" value="1"/>
</dbReference>
<keyword evidence="1" id="KW-0472">Membrane</keyword>
<proteinExistence type="predicted"/>
<organism evidence="3 4">
    <name type="scientific">Heterobasidion irregulare (strain TC 32-1)</name>
    <dbReference type="NCBI Taxonomy" id="747525"/>
    <lineage>
        <taxon>Eukaryota</taxon>
        <taxon>Fungi</taxon>
        <taxon>Dikarya</taxon>
        <taxon>Basidiomycota</taxon>
        <taxon>Agaricomycotina</taxon>
        <taxon>Agaricomycetes</taxon>
        <taxon>Russulales</taxon>
        <taxon>Bondarzewiaceae</taxon>
        <taxon>Heterobasidion</taxon>
        <taxon>Heterobasidion annosum species complex</taxon>
    </lineage>
</organism>
<feature type="domain" description="DUF6534" evidence="2">
    <location>
        <begin position="30"/>
        <end position="117"/>
    </location>
</feature>
<dbReference type="PANTHER" id="PTHR40465:SF1">
    <property type="entry name" value="DUF6534 DOMAIN-CONTAINING PROTEIN"/>
    <property type="match status" value="1"/>
</dbReference>
<dbReference type="Proteomes" id="UP000030671">
    <property type="component" value="Unassembled WGS sequence"/>
</dbReference>
<accession>W4KBS2</accession>
<keyword evidence="1" id="KW-1133">Transmembrane helix</keyword>
<sequence length="245" mass="26655">MSHPSSDSRRLGPASANVAWVAYLNTSAIVLSDAVIAGGLCYRLASKAGLSDFAKTKDLVSKLISYVVGTSMLTSICAALTLITFAARPHTFIFIAFFLLLSKLYFNAMLANLNSRTKLRESTTGHDDVMLSIPLSITERGRTNDALHALSHSQTGSMAKNTPMQVHMAVDRVQVYDPKVSNPCPGHLADLSRVSSRALTPRHHPRPAARAVYQTAYEARDANIRSARAAAPDRDRTRTVMPQMT</sequence>
<evidence type="ECO:0000313" key="4">
    <source>
        <dbReference type="Proteomes" id="UP000030671"/>
    </source>
</evidence>
<reference evidence="3 4" key="1">
    <citation type="journal article" date="2012" name="New Phytol.">
        <title>Insight into trade-off between wood decay and parasitism from the genome of a fungal forest pathogen.</title>
        <authorList>
            <person name="Olson A."/>
            <person name="Aerts A."/>
            <person name="Asiegbu F."/>
            <person name="Belbahri L."/>
            <person name="Bouzid O."/>
            <person name="Broberg A."/>
            <person name="Canback B."/>
            <person name="Coutinho P.M."/>
            <person name="Cullen D."/>
            <person name="Dalman K."/>
            <person name="Deflorio G."/>
            <person name="van Diepen L.T."/>
            <person name="Dunand C."/>
            <person name="Duplessis S."/>
            <person name="Durling M."/>
            <person name="Gonthier P."/>
            <person name="Grimwood J."/>
            <person name="Fossdal C.G."/>
            <person name="Hansson D."/>
            <person name="Henrissat B."/>
            <person name="Hietala A."/>
            <person name="Himmelstrand K."/>
            <person name="Hoffmeister D."/>
            <person name="Hogberg N."/>
            <person name="James T.Y."/>
            <person name="Karlsson M."/>
            <person name="Kohler A."/>
            <person name="Kues U."/>
            <person name="Lee Y.H."/>
            <person name="Lin Y.C."/>
            <person name="Lind M."/>
            <person name="Lindquist E."/>
            <person name="Lombard V."/>
            <person name="Lucas S."/>
            <person name="Lunden K."/>
            <person name="Morin E."/>
            <person name="Murat C."/>
            <person name="Park J."/>
            <person name="Raffaello T."/>
            <person name="Rouze P."/>
            <person name="Salamov A."/>
            <person name="Schmutz J."/>
            <person name="Solheim H."/>
            <person name="Stahlberg J."/>
            <person name="Velez H."/>
            <person name="de Vries R.P."/>
            <person name="Wiebenga A."/>
            <person name="Woodward S."/>
            <person name="Yakovlev I."/>
            <person name="Garbelotto M."/>
            <person name="Martin F."/>
            <person name="Grigoriev I.V."/>
            <person name="Stenlid J."/>
        </authorList>
    </citation>
    <scope>NUCLEOTIDE SEQUENCE [LARGE SCALE GENOMIC DNA]</scope>
    <source>
        <strain evidence="3 4">TC 32-1</strain>
    </source>
</reference>
<keyword evidence="1" id="KW-0812">Transmembrane</keyword>
<dbReference type="STRING" id="747525.W4KBS2"/>
<dbReference type="HOGENOM" id="CLU_1133702_0_0_1"/>
<keyword evidence="4" id="KW-1185">Reference proteome</keyword>